<dbReference type="PROSITE" id="PS51257">
    <property type="entry name" value="PROKAR_LIPOPROTEIN"/>
    <property type="match status" value="1"/>
</dbReference>
<reference evidence="1" key="1">
    <citation type="journal article" date="2021" name="PeerJ">
        <title>Extensive microbial diversity within the chicken gut microbiome revealed by metagenomics and culture.</title>
        <authorList>
            <person name="Gilroy R."/>
            <person name="Ravi A."/>
            <person name="Getino M."/>
            <person name="Pursley I."/>
            <person name="Horton D.L."/>
            <person name="Alikhan N.F."/>
            <person name="Baker D."/>
            <person name="Gharbi K."/>
            <person name="Hall N."/>
            <person name="Watson M."/>
            <person name="Adriaenssens E.M."/>
            <person name="Foster-Nyarko E."/>
            <person name="Jarju S."/>
            <person name="Secka A."/>
            <person name="Antonio M."/>
            <person name="Oren A."/>
            <person name="Chaudhuri R.R."/>
            <person name="La Ragione R."/>
            <person name="Hildebrand F."/>
            <person name="Pallen M.J."/>
        </authorList>
    </citation>
    <scope>NUCLEOTIDE SEQUENCE</scope>
    <source>
        <strain evidence="1">8470</strain>
    </source>
</reference>
<dbReference type="Gene3D" id="2.130.10.10">
    <property type="entry name" value="YVTN repeat-like/Quinoprotein amine dehydrogenase"/>
    <property type="match status" value="1"/>
</dbReference>
<dbReference type="InterPro" id="IPR015943">
    <property type="entry name" value="WD40/YVTN_repeat-like_dom_sf"/>
</dbReference>
<protein>
    <recommendedName>
        <fullName evidence="3">DUF5074 domain-containing protein</fullName>
    </recommendedName>
</protein>
<name>A0A948X0A9_9BACT</name>
<dbReference type="Pfam" id="PF16819">
    <property type="entry name" value="DUF5074"/>
    <property type="match status" value="1"/>
</dbReference>
<dbReference type="EMBL" id="JAHLFJ010000012">
    <property type="protein sequence ID" value="MBU3855177.1"/>
    <property type="molecule type" value="Genomic_DNA"/>
</dbReference>
<gene>
    <name evidence="1" type="ORF">H9928_01205</name>
</gene>
<dbReference type="SUPFAM" id="SSF75011">
    <property type="entry name" value="3-carboxy-cis,cis-mucoante lactonizing enzyme"/>
    <property type="match status" value="1"/>
</dbReference>
<sequence length="479" mass="52519">MKQLCKMLLLLSFVGAASCKEDYAGGEPENLTFRLTDSIESEKPVILISDETYKAQFLAEHANEISTNGVPAGWTVSVSKDSGYVAVTAPSASSGADQTFSLQLTATGEGGQTATAQIDFYHATFDDPTGALVLNEGNMTSENGSLLYITPEGYMINNAYKRVNGTELGNVPQDMYRYDGKLYIISQNGNGNATGAEFENDGMLIVADARSLKKSRNFLKEEFSQLDWPTHIAVIDEQHIYIRDNRGVWRLNMEDLSLTFIEGTESAPKAPFAVVGGKVYTYYNRSFNMTGLLEITPGNDRATNVSVPFYSLYGITGIAPADNDCLWIMSSKFGGEISMNLYDPSAGNNGTLKRNYISELPSEGSSGRSFAAQGNTIYYASGTAIYRLVFNPDAKTGSKDPQDEMLVDLSYLDDNAAILYNGLGVNPTTGYVYANTLKGVGPFYTTNQIWVFNFSDNVNAPLFKFENYTRFPAGFFFNY</sequence>
<organism evidence="1 2">
    <name type="scientific">Candidatus Phocaeicola excrementipullorum</name>
    <dbReference type="NCBI Taxonomy" id="2838731"/>
    <lineage>
        <taxon>Bacteria</taxon>
        <taxon>Pseudomonadati</taxon>
        <taxon>Bacteroidota</taxon>
        <taxon>Bacteroidia</taxon>
        <taxon>Bacteroidales</taxon>
        <taxon>Bacteroidaceae</taxon>
        <taxon>Phocaeicola</taxon>
    </lineage>
</organism>
<reference evidence="1" key="2">
    <citation type="submission" date="2021-04" db="EMBL/GenBank/DDBJ databases">
        <authorList>
            <person name="Gilroy R."/>
        </authorList>
    </citation>
    <scope>NUCLEOTIDE SEQUENCE</scope>
    <source>
        <strain evidence="1">8470</strain>
    </source>
</reference>
<evidence type="ECO:0000313" key="2">
    <source>
        <dbReference type="Proteomes" id="UP000784286"/>
    </source>
</evidence>
<accession>A0A948X0A9</accession>
<dbReference type="Proteomes" id="UP000784286">
    <property type="component" value="Unassembled WGS sequence"/>
</dbReference>
<evidence type="ECO:0008006" key="3">
    <source>
        <dbReference type="Google" id="ProtNLM"/>
    </source>
</evidence>
<dbReference type="AlphaFoldDB" id="A0A948X0A9"/>
<evidence type="ECO:0000313" key="1">
    <source>
        <dbReference type="EMBL" id="MBU3855177.1"/>
    </source>
</evidence>
<proteinExistence type="predicted"/>
<comment type="caution">
    <text evidence="1">The sequence shown here is derived from an EMBL/GenBank/DDBJ whole genome shotgun (WGS) entry which is preliminary data.</text>
</comment>
<dbReference type="InterPro" id="IPR031815">
    <property type="entry name" value="DUF5074"/>
</dbReference>